<dbReference type="InterPro" id="IPR042186">
    <property type="entry name" value="FimD_plug_dom"/>
</dbReference>
<evidence type="ECO:0000256" key="8">
    <source>
        <dbReference type="ARBA" id="ARBA00023237"/>
    </source>
</evidence>
<dbReference type="Pfam" id="PF13953">
    <property type="entry name" value="PapC_C"/>
    <property type="match status" value="1"/>
</dbReference>
<dbReference type="Pfam" id="PF13954">
    <property type="entry name" value="PapC_N"/>
    <property type="match status" value="1"/>
</dbReference>
<dbReference type="Gene3D" id="2.60.40.2610">
    <property type="entry name" value="Outer membrane usher protein FimD, plug domain"/>
    <property type="match status" value="1"/>
</dbReference>
<evidence type="ECO:0000256" key="7">
    <source>
        <dbReference type="ARBA" id="ARBA00023136"/>
    </source>
</evidence>
<dbReference type="InterPro" id="IPR025885">
    <property type="entry name" value="PapC_N"/>
</dbReference>
<evidence type="ECO:0000256" key="5">
    <source>
        <dbReference type="ARBA" id="ARBA00022692"/>
    </source>
</evidence>
<comment type="similarity">
    <text evidence="2">Belongs to the fimbrial export usher family.</text>
</comment>
<dbReference type="FunFam" id="2.60.40.3110:FF:000001">
    <property type="entry name" value="Putative fimbrial outer membrane usher"/>
    <property type="match status" value="1"/>
</dbReference>
<dbReference type="InterPro" id="IPR025949">
    <property type="entry name" value="PapC-like_C"/>
</dbReference>
<dbReference type="PANTHER" id="PTHR30451:SF20">
    <property type="entry name" value="FIMBRIAE USHER"/>
    <property type="match status" value="1"/>
</dbReference>
<feature type="domain" description="PapC N-terminal" evidence="10">
    <location>
        <begin position="41"/>
        <end position="185"/>
    </location>
</feature>
<dbReference type="GO" id="GO:0009297">
    <property type="term" value="P:pilus assembly"/>
    <property type="evidence" value="ECO:0007669"/>
    <property type="project" value="InterPro"/>
</dbReference>
<dbReference type="GO" id="GO:0015473">
    <property type="term" value="F:fimbrial usher porin activity"/>
    <property type="evidence" value="ECO:0007669"/>
    <property type="project" value="InterPro"/>
</dbReference>
<keyword evidence="7" id="KW-0472">Membrane</keyword>
<evidence type="ECO:0000256" key="6">
    <source>
        <dbReference type="ARBA" id="ARBA00022729"/>
    </source>
</evidence>
<dbReference type="Pfam" id="PF00577">
    <property type="entry name" value="Usher"/>
    <property type="match status" value="1"/>
</dbReference>
<keyword evidence="6" id="KW-0732">Signal</keyword>
<dbReference type="PANTHER" id="PTHR30451">
    <property type="entry name" value="OUTER MEMBRANE USHER PROTEIN"/>
    <property type="match status" value="1"/>
</dbReference>
<dbReference type="GO" id="GO:0009279">
    <property type="term" value="C:cell outer membrane"/>
    <property type="evidence" value="ECO:0007669"/>
    <property type="project" value="UniProtKB-SubCell"/>
</dbReference>
<dbReference type="Gene3D" id="3.10.20.410">
    <property type="match status" value="1"/>
</dbReference>
<keyword evidence="5" id="KW-0812">Transmembrane</keyword>
<keyword evidence="12" id="KW-1185">Reference proteome</keyword>
<keyword evidence="8" id="KW-0998">Cell outer membrane</keyword>
<evidence type="ECO:0000256" key="2">
    <source>
        <dbReference type="ARBA" id="ARBA00008064"/>
    </source>
</evidence>
<proteinExistence type="inferred from homology"/>
<dbReference type="Proteomes" id="UP000505325">
    <property type="component" value="Chromosome"/>
</dbReference>
<dbReference type="AlphaFoldDB" id="A0A6M8UEF4"/>
<evidence type="ECO:0000313" key="12">
    <source>
        <dbReference type="Proteomes" id="UP000505325"/>
    </source>
</evidence>
<dbReference type="InterPro" id="IPR000015">
    <property type="entry name" value="Fimb_usher"/>
</dbReference>
<evidence type="ECO:0000256" key="1">
    <source>
        <dbReference type="ARBA" id="ARBA00004571"/>
    </source>
</evidence>
<gene>
    <name evidence="11" type="ORF">PMPD1_4347</name>
</gene>
<evidence type="ECO:0000259" key="9">
    <source>
        <dbReference type="Pfam" id="PF13953"/>
    </source>
</evidence>
<accession>A0A6M8UEF4</accession>
<evidence type="ECO:0000256" key="4">
    <source>
        <dbReference type="ARBA" id="ARBA00022452"/>
    </source>
</evidence>
<dbReference type="RefSeq" id="WP_173636058.1">
    <property type="nucleotide sequence ID" value="NZ_CP054212.1"/>
</dbReference>
<name>A0A6M8UEF4_9GAMM</name>
<evidence type="ECO:0000259" key="10">
    <source>
        <dbReference type="Pfam" id="PF13954"/>
    </source>
</evidence>
<comment type="subcellular location">
    <subcellularLocation>
        <location evidence="1">Cell outer membrane</location>
        <topology evidence="1">Multi-pass membrane protein</topology>
    </subcellularLocation>
</comment>
<dbReference type="InterPro" id="IPR043142">
    <property type="entry name" value="PapC-like_C_sf"/>
</dbReference>
<protein>
    <submittedName>
        <fullName evidence="11">Fimbrial biogenesis outer membrane usher protein</fullName>
    </submittedName>
</protein>
<dbReference type="Gene3D" id="2.60.40.2070">
    <property type="match status" value="1"/>
</dbReference>
<feature type="domain" description="PapC-like C-terminal" evidence="9">
    <location>
        <begin position="758"/>
        <end position="820"/>
    </location>
</feature>
<dbReference type="KEGG" id="pmak:PMPD1_4347"/>
<dbReference type="InterPro" id="IPR037224">
    <property type="entry name" value="PapC_N_sf"/>
</dbReference>
<keyword evidence="3" id="KW-0813">Transport</keyword>
<dbReference type="SUPFAM" id="SSF141729">
    <property type="entry name" value="FimD N-terminal domain-like"/>
    <property type="match status" value="1"/>
</dbReference>
<organism evidence="11 12">
    <name type="scientific">Paramixta manurensis</name>
    <dbReference type="NCBI Taxonomy" id="2740817"/>
    <lineage>
        <taxon>Bacteria</taxon>
        <taxon>Pseudomonadati</taxon>
        <taxon>Pseudomonadota</taxon>
        <taxon>Gammaproteobacteria</taxon>
        <taxon>Enterobacterales</taxon>
        <taxon>Erwiniaceae</taxon>
        <taxon>Paramixta</taxon>
    </lineage>
</organism>
<evidence type="ECO:0000256" key="3">
    <source>
        <dbReference type="ARBA" id="ARBA00022448"/>
    </source>
</evidence>
<keyword evidence="4" id="KW-1134">Transmembrane beta strand</keyword>
<dbReference type="Gene3D" id="2.60.40.3110">
    <property type="match status" value="1"/>
</dbReference>
<dbReference type="EMBL" id="CP054212">
    <property type="protein sequence ID" value="QKJ89246.1"/>
    <property type="molecule type" value="Genomic_DNA"/>
</dbReference>
<evidence type="ECO:0000313" key="11">
    <source>
        <dbReference type="EMBL" id="QKJ89246.1"/>
    </source>
</evidence>
<sequence length="855" mass="93665">MSYITRDHIESRYYNISCVAKCVFVAVFGLSSHSAFADGVKFNPLFLDPGMGNGIDISKFNGEYRAFPGEYFPDIYLNGRLIGRDKVIVREVNTRSIICFTLPLATKMGFKTDLLTPEQLSVLRDPKACFDLEELPSTKAELQVSDMRLNLSIPQVWLETSARGYVDPSLWDNGTNALFASYDTTYFNQTVGKYTAESFYGSLRGGLNANGWMFRHSGALKWNKDQSKSYTVFSNNVQRDITPIRSRILFGDATTSGVLFDSFSFRGVQLATAEQMLPDSQRGYAPVVRGVAQTNARVSIHQNNTLIYETTVPPGEFAISDLYPSGYGGDLQVKVTESDGRESSFVVPYSSVSELIRPGTYRYGIVMGTLRHQNTHSTPKIFQATLQHGINNWLTGYTGLMGTGDYYSGLLGGAISTPIGAFALDVTGARFSDSESSQSGVSVRGSYSKFIPSTDSSISIAAYRFSSSGYLDLANATQLADVHKHKPITGYSYLLDRPQNRFSVTLSQYLGATYGQFYLSGFAQNYWNDKDRDVQYQLGYSNQFRSVSYGLAVNRMNNSGYSETQYTLSLSFPFGSGPHTPYVNSYTTRSNNGVSSQLGVSGNAGEKDQINYNLGVSRDDESNHSGNLSGSYRFRDVLVKGSYATGKNYHAYTAGLNGSVVVLPDALIASSYIGDTQAIVKAPGAVGASVEGYPGVTLNGAGYAIVPYLTPYRVNNVAINPEGMPLDVELMMSSKQVVPRAGAIVQVNYPTQHGRVVLIRANLPDGEALPFGASVTSDDGSEVGVVAQGGQIYARLNDDMNRLQVRWGENERYICSFNVDAAEKSAQRQSQFQRINTVCHYPDSSEKEKSLALLK</sequence>
<reference evidence="11 12" key="1">
    <citation type="submission" date="2020-06" db="EMBL/GenBank/DDBJ databases">
        <title>Genome sequence of Paramixta manurensis strain PD-1.</title>
        <authorList>
            <person name="Lee C.W."/>
            <person name="Kim J."/>
        </authorList>
    </citation>
    <scope>NUCLEOTIDE SEQUENCE [LARGE SCALE GENOMIC DNA]</scope>
    <source>
        <strain evidence="11 12">PD-1</strain>
    </source>
</reference>